<dbReference type="GO" id="GO:0016757">
    <property type="term" value="F:glycosyltransferase activity"/>
    <property type="evidence" value="ECO:0007669"/>
    <property type="project" value="UniProtKB-KW"/>
</dbReference>
<evidence type="ECO:0000313" key="5">
    <source>
        <dbReference type="EMBL" id="MCQ0970290.1"/>
    </source>
</evidence>
<dbReference type="InterPro" id="IPR001173">
    <property type="entry name" value="Glyco_trans_2-like"/>
</dbReference>
<keyword evidence="6" id="KW-1185">Reference proteome</keyword>
<evidence type="ECO:0000313" key="6">
    <source>
        <dbReference type="Proteomes" id="UP001203945"/>
    </source>
</evidence>
<keyword evidence="1 5" id="KW-0808">Transferase</keyword>
<evidence type="ECO:0000256" key="1">
    <source>
        <dbReference type="ARBA" id="ARBA00022679"/>
    </source>
</evidence>
<dbReference type="InterPro" id="IPR029044">
    <property type="entry name" value="Nucleotide-diphossugar_trans"/>
</dbReference>
<accession>A0ABT1MPQ9</accession>
<comment type="caution">
    <text evidence="5">The sequence shown here is derived from an EMBL/GenBank/DDBJ whole genome shotgun (WGS) entry which is preliminary data.</text>
</comment>
<keyword evidence="5" id="KW-0328">Glycosyltransferase</keyword>
<keyword evidence="2" id="KW-0812">Transmembrane</keyword>
<dbReference type="PANTHER" id="PTHR43646:SF6">
    <property type="entry name" value="PRE-MYCOFACTOCIN GLYCOSYLTRANSFERASE"/>
    <property type="match status" value="1"/>
</dbReference>
<feature type="domain" description="Galactosyltransferase C-terminal" evidence="4">
    <location>
        <begin position="133"/>
        <end position="189"/>
    </location>
</feature>
<protein>
    <submittedName>
        <fullName evidence="5">Glycosyltransferase</fullName>
        <ecNumber evidence="5">2.4.-.-</ecNumber>
    </submittedName>
</protein>
<feature type="domain" description="Glycosyltransferase 2-like" evidence="3">
    <location>
        <begin position="6"/>
        <end position="121"/>
    </location>
</feature>
<dbReference type="SUPFAM" id="SSF53448">
    <property type="entry name" value="Nucleotide-diphospho-sugar transferases"/>
    <property type="match status" value="1"/>
</dbReference>
<dbReference type="EC" id="2.4.-.-" evidence="5"/>
<dbReference type="Proteomes" id="UP001203945">
    <property type="component" value="Unassembled WGS sequence"/>
</dbReference>
<dbReference type="Gene3D" id="3.90.550.10">
    <property type="entry name" value="Spore Coat Polysaccharide Biosynthesis Protein SpsA, Chain A"/>
    <property type="match status" value="1"/>
</dbReference>
<dbReference type="RefSeq" id="WP_255329271.1">
    <property type="nucleotide sequence ID" value="NZ_JAKZEU010000002.1"/>
</dbReference>
<dbReference type="EMBL" id="JAKZEU010000002">
    <property type="protein sequence ID" value="MCQ0970290.1"/>
    <property type="molecule type" value="Genomic_DNA"/>
</dbReference>
<dbReference type="Pfam" id="PF02709">
    <property type="entry name" value="Glyco_transf_7C"/>
    <property type="match status" value="1"/>
</dbReference>
<gene>
    <name evidence="5" type="ORF">MLD63_07625</name>
</gene>
<feature type="transmembrane region" description="Helical" evidence="2">
    <location>
        <begin position="237"/>
        <end position="264"/>
    </location>
</feature>
<reference evidence="5 6" key="1">
    <citation type="submission" date="2022-03" db="EMBL/GenBank/DDBJ databases">
        <authorList>
            <person name="He Y."/>
        </authorList>
    </citation>
    <scope>NUCLEOTIDE SEQUENCE [LARGE SCALE GENOMIC DNA]</scope>
    <source>
        <strain evidence="5 6">TK19116</strain>
    </source>
</reference>
<keyword evidence="2" id="KW-0472">Membrane</keyword>
<evidence type="ECO:0000256" key="2">
    <source>
        <dbReference type="SAM" id="Phobius"/>
    </source>
</evidence>
<evidence type="ECO:0000259" key="4">
    <source>
        <dbReference type="Pfam" id="PF02709"/>
    </source>
</evidence>
<proteinExistence type="predicted"/>
<sequence>MNVAAIIIGRNEGERLVRCLASVTAECAPVIYVDSGSTDGSVAAAEAAGARVVALDMNRPFTAARARNEGFAVLGETGEFVQFIDGDCELQQGWIAAGRHALAERPNAAIVAGRVRERDTARSVYNRLADLEWDTPVGETEAVGGIFMVRAEAFRAVGGFDPTLIAGEEPELCQRLRRAGWTIWRMDAEMTLHDAAMTRFGQFWRRAERGGHAAAEGASMHGRGPDRLGVGQTRRALLWGLALPLAACLGALIHPAAWLLLLAYPAQVVRLALRRGGGRGAWEWAWFNTLGKFAEAKGVLRYHWGRLTSRRRGLIEYK</sequence>
<dbReference type="Pfam" id="PF00535">
    <property type="entry name" value="Glycos_transf_2"/>
    <property type="match status" value="1"/>
</dbReference>
<evidence type="ECO:0000259" key="3">
    <source>
        <dbReference type="Pfam" id="PF00535"/>
    </source>
</evidence>
<keyword evidence="2" id="KW-1133">Transmembrane helix</keyword>
<dbReference type="PANTHER" id="PTHR43646">
    <property type="entry name" value="GLYCOSYLTRANSFERASE"/>
    <property type="match status" value="1"/>
</dbReference>
<name>A0ABT1MPQ9_9RHOB</name>
<organism evidence="5 6">
    <name type="scientific">Paracoccus albicereus</name>
    <dbReference type="NCBI Taxonomy" id="2922394"/>
    <lineage>
        <taxon>Bacteria</taxon>
        <taxon>Pseudomonadati</taxon>
        <taxon>Pseudomonadota</taxon>
        <taxon>Alphaproteobacteria</taxon>
        <taxon>Rhodobacterales</taxon>
        <taxon>Paracoccaceae</taxon>
        <taxon>Paracoccus</taxon>
    </lineage>
</organism>
<dbReference type="InterPro" id="IPR027791">
    <property type="entry name" value="Galactosyl_T_C"/>
</dbReference>